<protein>
    <submittedName>
        <fullName evidence="1">Uncharacterized protein</fullName>
    </submittedName>
</protein>
<name>A0ACB9KZM9_9MYRT</name>
<dbReference type="EMBL" id="CM042891">
    <property type="protein sequence ID" value="KAI4302907.1"/>
    <property type="molecule type" value="Genomic_DNA"/>
</dbReference>
<keyword evidence="2" id="KW-1185">Reference proteome</keyword>
<reference evidence="2" key="1">
    <citation type="journal article" date="2023" name="Front. Plant Sci.">
        <title>Chromosomal-level genome assembly of Melastoma candidum provides insights into trichome evolution.</title>
        <authorList>
            <person name="Zhong Y."/>
            <person name="Wu W."/>
            <person name="Sun C."/>
            <person name="Zou P."/>
            <person name="Liu Y."/>
            <person name="Dai S."/>
            <person name="Zhou R."/>
        </authorList>
    </citation>
    <scope>NUCLEOTIDE SEQUENCE [LARGE SCALE GENOMIC DNA]</scope>
</reference>
<proteinExistence type="predicted"/>
<sequence>MGCTEARVDVYRPPPTSFSLFDVNSVEEPWVFIHHSPPYNLKDHAVNHLPLPFLEKLDKIDSADAPQSWVDVSKSLSLLQLDQTLSPPAPPELQVPEERAPAPAPDVPSSQPLPPLQKAGSVKSVARLDRKPPSEPSKPGPVVLEGVRSVKENIFILRDKMEREKEGKAAAPRWDPLSDFPYKCPSQGGDRLVVYTTSLGGVRRTYKDCNHARLVLDSHGMVSDERDMALHGEFLSELRELLGEEAAAVPWVFLCGRLLGGVEELEGLNDYGRFGRMLRYVRIEQGAGRRDCEGCGGGRFVLCAECGGSRKVVVGDEKERSGKCNENGLVHCPLCR</sequence>
<organism evidence="1 2">
    <name type="scientific">Melastoma candidum</name>
    <dbReference type="NCBI Taxonomy" id="119954"/>
    <lineage>
        <taxon>Eukaryota</taxon>
        <taxon>Viridiplantae</taxon>
        <taxon>Streptophyta</taxon>
        <taxon>Embryophyta</taxon>
        <taxon>Tracheophyta</taxon>
        <taxon>Spermatophyta</taxon>
        <taxon>Magnoliopsida</taxon>
        <taxon>eudicotyledons</taxon>
        <taxon>Gunneridae</taxon>
        <taxon>Pentapetalae</taxon>
        <taxon>rosids</taxon>
        <taxon>malvids</taxon>
        <taxon>Myrtales</taxon>
        <taxon>Melastomataceae</taxon>
        <taxon>Melastomatoideae</taxon>
        <taxon>Melastomateae</taxon>
        <taxon>Melastoma</taxon>
    </lineage>
</organism>
<comment type="caution">
    <text evidence="1">The sequence shown here is derived from an EMBL/GenBank/DDBJ whole genome shotgun (WGS) entry which is preliminary data.</text>
</comment>
<accession>A0ACB9KZM9</accession>
<evidence type="ECO:0000313" key="2">
    <source>
        <dbReference type="Proteomes" id="UP001057402"/>
    </source>
</evidence>
<gene>
    <name evidence="1" type="ORF">MLD38_038600</name>
</gene>
<dbReference type="Proteomes" id="UP001057402">
    <property type="component" value="Chromosome 12"/>
</dbReference>
<evidence type="ECO:0000313" key="1">
    <source>
        <dbReference type="EMBL" id="KAI4302907.1"/>
    </source>
</evidence>